<evidence type="ECO:0000313" key="8">
    <source>
        <dbReference type="EMBL" id="MBB4904491.1"/>
    </source>
</evidence>
<evidence type="ECO:0000256" key="6">
    <source>
        <dbReference type="RuleBase" id="RU361157"/>
    </source>
</evidence>
<dbReference type="PIRSF" id="PIRSF006648">
    <property type="entry name" value="DrrB"/>
    <property type="match status" value="1"/>
</dbReference>
<feature type="transmembrane region" description="Helical" evidence="6">
    <location>
        <begin position="104"/>
        <end position="132"/>
    </location>
</feature>
<evidence type="ECO:0000256" key="4">
    <source>
        <dbReference type="ARBA" id="ARBA00023136"/>
    </source>
</evidence>
<evidence type="ECO:0000256" key="2">
    <source>
        <dbReference type="ARBA" id="ARBA00022692"/>
    </source>
</evidence>
<keyword evidence="4 6" id="KW-0472">Membrane</keyword>
<dbReference type="GO" id="GO:0043190">
    <property type="term" value="C:ATP-binding cassette (ABC) transporter complex"/>
    <property type="evidence" value="ECO:0007669"/>
    <property type="project" value="InterPro"/>
</dbReference>
<feature type="transmembrane region" description="Helical" evidence="6">
    <location>
        <begin position="171"/>
        <end position="192"/>
    </location>
</feature>
<name>A0A7W7Q019_9PSEU</name>
<organism evidence="8 9">
    <name type="scientific">Actinophytocola algeriensis</name>
    <dbReference type="NCBI Taxonomy" id="1768010"/>
    <lineage>
        <taxon>Bacteria</taxon>
        <taxon>Bacillati</taxon>
        <taxon>Actinomycetota</taxon>
        <taxon>Actinomycetes</taxon>
        <taxon>Pseudonocardiales</taxon>
        <taxon>Pseudonocardiaceae</taxon>
    </lineage>
</organism>
<feature type="transmembrane region" description="Helical" evidence="6">
    <location>
        <begin position="61"/>
        <end position="83"/>
    </location>
</feature>
<comment type="similarity">
    <text evidence="6">Belongs to the ABC-2 integral membrane protein family.</text>
</comment>
<feature type="domain" description="ABC transmembrane type-2" evidence="7">
    <location>
        <begin position="24"/>
        <end position="254"/>
    </location>
</feature>
<dbReference type="EMBL" id="JACHJQ010000001">
    <property type="protein sequence ID" value="MBB4904491.1"/>
    <property type="molecule type" value="Genomic_DNA"/>
</dbReference>
<dbReference type="InterPro" id="IPR000412">
    <property type="entry name" value="ABC_2_transport"/>
</dbReference>
<keyword evidence="5" id="KW-0046">Antibiotic resistance</keyword>
<keyword evidence="9" id="KW-1185">Reference proteome</keyword>
<keyword evidence="6" id="KW-1003">Cell membrane</keyword>
<dbReference type="Proteomes" id="UP000520767">
    <property type="component" value="Unassembled WGS sequence"/>
</dbReference>
<gene>
    <name evidence="8" type="ORF">FHR82_000701</name>
</gene>
<dbReference type="AlphaFoldDB" id="A0A7W7Q019"/>
<keyword evidence="2 6" id="KW-0812">Transmembrane</keyword>
<feature type="transmembrane region" description="Helical" evidence="6">
    <location>
        <begin position="24"/>
        <end position="41"/>
    </location>
</feature>
<keyword evidence="6" id="KW-0813">Transport</keyword>
<dbReference type="GO" id="GO:0046677">
    <property type="term" value="P:response to antibiotic"/>
    <property type="evidence" value="ECO:0007669"/>
    <property type="project" value="UniProtKB-KW"/>
</dbReference>
<evidence type="ECO:0000256" key="5">
    <source>
        <dbReference type="ARBA" id="ARBA00023251"/>
    </source>
</evidence>
<comment type="caution">
    <text evidence="8">The sequence shown here is derived from an EMBL/GenBank/DDBJ whole genome shotgun (WGS) entry which is preliminary data.</text>
</comment>
<evidence type="ECO:0000256" key="3">
    <source>
        <dbReference type="ARBA" id="ARBA00022989"/>
    </source>
</evidence>
<proteinExistence type="inferred from homology"/>
<evidence type="ECO:0000256" key="1">
    <source>
        <dbReference type="ARBA" id="ARBA00004141"/>
    </source>
</evidence>
<evidence type="ECO:0000313" key="9">
    <source>
        <dbReference type="Proteomes" id="UP000520767"/>
    </source>
</evidence>
<dbReference type="InterPro" id="IPR047817">
    <property type="entry name" value="ABC2_TM_bact-type"/>
</dbReference>
<dbReference type="PANTHER" id="PTHR43229">
    <property type="entry name" value="NODULATION PROTEIN J"/>
    <property type="match status" value="1"/>
</dbReference>
<dbReference type="RefSeq" id="WP_184808739.1">
    <property type="nucleotide sequence ID" value="NZ_JACHJQ010000001.1"/>
</dbReference>
<dbReference type="PANTHER" id="PTHR43229:SF2">
    <property type="entry name" value="NODULATION PROTEIN J"/>
    <property type="match status" value="1"/>
</dbReference>
<dbReference type="InterPro" id="IPR051784">
    <property type="entry name" value="Nod_factor_ABC_transporter"/>
</dbReference>
<accession>A0A7W7Q019</accession>
<feature type="transmembrane region" description="Helical" evidence="6">
    <location>
        <begin position="229"/>
        <end position="251"/>
    </location>
</feature>
<feature type="transmembrane region" description="Helical" evidence="6">
    <location>
        <begin position="138"/>
        <end position="159"/>
    </location>
</feature>
<keyword evidence="3 6" id="KW-1133">Transmembrane helix</keyword>
<dbReference type="Pfam" id="PF01061">
    <property type="entry name" value="ABC2_membrane"/>
    <property type="match status" value="1"/>
</dbReference>
<dbReference type="GO" id="GO:0140359">
    <property type="term" value="F:ABC-type transporter activity"/>
    <property type="evidence" value="ECO:0007669"/>
    <property type="project" value="InterPro"/>
</dbReference>
<dbReference type="PROSITE" id="PS51012">
    <property type="entry name" value="ABC_TM2"/>
    <property type="match status" value="1"/>
</dbReference>
<reference evidence="8 9" key="1">
    <citation type="submission" date="2020-08" db="EMBL/GenBank/DDBJ databases">
        <title>Genomic Encyclopedia of Type Strains, Phase III (KMG-III): the genomes of soil and plant-associated and newly described type strains.</title>
        <authorList>
            <person name="Whitman W."/>
        </authorList>
    </citation>
    <scope>NUCLEOTIDE SEQUENCE [LARGE SCALE GENOMIC DNA]</scope>
    <source>
        <strain evidence="8 9">CECT 8960</strain>
    </source>
</reference>
<dbReference type="InterPro" id="IPR013525">
    <property type="entry name" value="ABC2_TM"/>
</dbReference>
<comment type="subcellular location">
    <subcellularLocation>
        <location evidence="6">Cell membrane</location>
        <topology evidence="6">Multi-pass membrane protein</topology>
    </subcellularLocation>
    <subcellularLocation>
        <location evidence="1">Membrane</location>
        <topology evidence="1">Multi-pass membrane protein</topology>
    </subcellularLocation>
</comment>
<protein>
    <recommendedName>
        <fullName evidence="6">Transport permease protein</fullName>
    </recommendedName>
</protein>
<sequence length="258" mass="27560">MTTLTPHTGYLTGRLLMATLRQPAFVVIMLIQPMIWLLLFGQLFKRIVELPGFATGSYIDFLTPGVVVMTVLFTSGWAGMAFIDDMDRGVMDRMLASPASRGAMMLASVLNQAVTVVVQGVIVVLVGLALGAEFPGGIAGILVMFLASVLLAAAFSCLSNGMALIVRTSESLIGFSTMLTLPLSFLSSAMIAREAAPEWIQTVSSYNPVDWTVVASREALSADPDWGAVLLRLAGLFVVAVVTGFIATRAFRAYQKSL</sequence>
<evidence type="ECO:0000259" key="7">
    <source>
        <dbReference type="PROSITE" id="PS51012"/>
    </source>
</evidence>